<reference evidence="3" key="1">
    <citation type="journal article" date="2023" name="Insect Mol. Biol.">
        <title>Genome sequencing provides insights into the evolution of gene families encoding plant cell wall-degrading enzymes in longhorned beetles.</title>
        <authorList>
            <person name="Shin N.R."/>
            <person name="Okamura Y."/>
            <person name="Kirsch R."/>
            <person name="Pauchet Y."/>
        </authorList>
    </citation>
    <scope>NUCLEOTIDE SEQUENCE</scope>
    <source>
        <strain evidence="3">RBIC_L_NR</strain>
    </source>
</reference>
<evidence type="ECO:0000256" key="1">
    <source>
        <dbReference type="SAM" id="MobiDB-lite"/>
    </source>
</evidence>
<keyword evidence="4" id="KW-1185">Reference proteome</keyword>
<accession>A0AAV8ZUV7</accession>
<feature type="compositionally biased region" description="Basic and acidic residues" evidence="1">
    <location>
        <begin position="92"/>
        <end position="129"/>
    </location>
</feature>
<dbReference type="GO" id="GO:0019843">
    <property type="term" value="F:rRNA binding"/>
    <property type="evidence" value="ECO:0007669"/>
    <property type="project" value="InterPro"/>
</dbReference>
<comment type="caution">
    <text evidence="3">The sequence shown here is derived from an EMBL/GenBank/DDBJ whole genome shotgun (WGS) entry which is preliminary data.</text>
</comment>
<dbReference type="EMBL" id="JANEYF010000365">
    <property type="protein sequence ID" value="KAJ8970383.1"/>
    <property type="molecule type" value="Genomic_DNA"/>
</dbReference>
<feature type="domain" description="Brix" evidence="2">
    <location>
        <begin position="1"/>
        <end position="54"/>
    </location>
</feature>
<proteinExistence type="predicted"/>
<dbReference type="Proteomes" id="UP001162156">
    <property type="component" value="Unassembled WGS sequence"/>
</dbReference>
<organism evidence="3 4">
    <name type="scientific">Rhamnusium bicolor</name>
    <dbReference type="NCBI Taxonomy" id="1586634"/>
    <lineage>
        <taxon>Eukaryota</taxon>
        <taxon>Metazoa</taxon>
        <taxon>Ecdysozoa</taxon>
        <taxon>Arthropoda</taxon>
        <taxon>Hexapoda</taxon>
        <taxon>Insecta</taxon>
        <taxon>Pterygota</taxon>
        <taxon>Neoptera</taxon>
        <taxon>Endopterygota</taxon>
        <taxon>Coleoptera</taxon>
        <taxon>Polyphaga</taxon>
        <taxon>Cucujiformia</taxon>
        <taxon>Chrysomeloidea</taxon>
        <taxon>Cerambycidae</taxon>
        <taxon>Lepturinae</taxon>
        <taxon>Rhagiini</taxon>
        <taxon>Rhamnusium</taxon>
    </lineage>
</organism>
<gene>
    <name evidence="3" type="ORF">NQ314_001251</name>
</gene>
<dbReference type="AlphaFoldDB" id="A0AAV8ZUV7"/>
<dbReference type="PROSITE" id="PS50833">
    <property type="entry name" value="BRIX"/>
    <property type="match status" value="1"/>
</dbReference>
<dbReference type="InterPro" id="IPR045112">
    <property type="entry name" value="PPAN-like"/>
</dbReference>
<dbReference type="InterPro" id="IPR007109">
    <property type="entry name" value="Brix"/>
</dbReference>
<dbReference type="GO" id="GO:0030687">
    <property type="term" value="C:preribosome, large subunit precursor"/>
    <property type="evidence" value="ECO:0007669"/>
    <property type="project" value="TreeGrafter"/>
</dbReference>
<protein>
    <recommendedName>
        <fullName evidence="2">Brix domain-containing protein</fullName>
    </recommendedName>
</protein>
<dbReference type="PANTHER" id="PTHR12661">
    <property type="entry name" value="PETER PAN-RELATED"/>
    <property type="match status" value="1"/>
</dbReference>
<dbReference type="GO" id="GO:0000027">
    <property type="term" value="P:ribosomal large subunit assembly"/>
    <property type="evidence" value="ECO:0007669"/>
    <property type="project" value="TreeGrafter"/>
</dbReference>
<dbReference type="PANTHER" id="PTHR12661:SF5">
    <property type="entry name" value="SUPPRESSOR OF SWI4 1 HOMOLOG"/>
    <property type="match status" value="1"/>
</dbReference>
<sequence>MESEAEDDPQNHVTLAQKLSSRGNIESGKSAIRLSELGPRLTLQLIKIEDGLLDGEVLYHDLIQKTEQEREEIKKRREIKKLNVKEKKEKIQEANKRAKEKTKQEQKERTLKGMQKGKSETDIQMKRASQEANENALVMEDEMIENII</sequence>
<name>A0AAV8ZUV7_9CUCU</name>
<feature type="region of interest" description="Disordered" evidence="1">
    <location>
        <begin position="92"/>
        <end position="137"/>
    </location>
</feature>
<evidence type="ECO:0000313" key="3">
    <source>
        <dbReference type="EMBL" id="KAJ8970383.1"/>
    </source>
</evidence>
<evidence type="ECO:0000259" key="2">
    <source>
        <dbReference type="PROSITE" id="PS50833"/>
    </source>
</evidence>
<dbReference type="GO" id="GO:0006364">
    <property type="term" value="P:rRNA processing"/>
    <property type="evidence" value="ECO:0007669"/>
    <property type="project" value="InterPro"/>
</dbReference>
<evidence type="ECO:0000313" key="4">
    <source>
        <dbReference type="Proteomes" id="UP001162156"/>
    </source>
</evidence>